<accession>A0A1G6XUP3</accession>
<dbReference type="RefSeq" id="WP_139162840.1">
    <property type="nucleotide sequence ID" value="NZ_FNAC01000067.1"/>
</dbReference>
<evidence type="ECO:0000313" key="2">
    <source>
        <dbReference type="Proteomes" id="UP000199060"/>
    </source>
</evidence>
<evidence type="ECO:0000313" key="1">
    <source>
        <dbReference type="EMBL" id="SDD81423.1"/>
    </source>
</evidence>
<organism evidence="1 2">
    <name type="scientific">Algoriphagus faecimaris</name>
    <dbReference type="NCBI Taxonomy" id="686796"/>
    <lineage>
        <taxon>Bacteria</taxon>
        <taxon>Pseudomonadati</taxon>
        <taxon>Bacteroidota</taxon>
        <taxon>Cytophagia</taxon>
        <taxon>Cytophagales</taxon>
        <taxon>Cyclobacteriaceae</taxon>
        <taxon>Algoriphagus</taxon>
    </lineage>
</organism>
<dbReference type="AlphaFoldDB" id="A0A1G6XUP3"/>
<name>A0A1G6XUP3_9BACT</name>
<sequence length="61" mass="6966">MPARTCSPWRMETIIDELRGSAMEFWEGIVKGSGFKVPATAKKYWGAEELIGSLEEWKFGR</sequence>
<keyword evidence="2" id="KW-1185">Reference proteome</keyword>
<protein>
    <submittedName>
        <fullName evidence="1">Uncharacterized protein</fullName>
    </submittedName>
</protein>
<dbReference type="EMBL" id="FNAC01000067">
    <property type="protein sequence ID" value="SDD81423.1"/>
    <property type="molecule type" value="Genomic_DNA"/>
</dbReference>
<proteinExistence type="predicted"/>
<gene>
    <name evidence="1" type="ORF">SAMN04488104_10677</name>
</gene>
<reference evidence="2" key="1">
    <citation type="submission" date="2016-10" db="EMBL/GenBank/DDBJ databases">
        <authorList>
            <person name="Varghese N."/>
            <person name="Submissions S."/>
        </authorList>
    </citation>
    <scope>NUCLEOTIDE SEQUENCE [LARGE SCALE GENOMIC DNA]</scope>
    <source>
        <strain evidence="2">DSM 23095</strain>
    </source>
</reference>
<dbReference type="Proteomes" id="UP000199060">
    <property type="component" value="Unassembled WGS sequence"/>
</dbReference>